<keyword evidence="1" id="KW-0853">WD repeat</keyword>
<dbReference type="EMBL" id="JAATIP010000182">
    <property type="protein sequence ID" value="KAF4362603.1"/>
    <property type="molecule type" value="Genomic_DNA"/>
</dbReference>
<dbReference type="InterPro" id="IPR044716">
    <property type="entry name" value="LEUNIG-like"/>
</dbReference>
<reference evidence="3 4" key="1">
    <citation type="journal article" date="2020" name="bioRxiv">
        <title>Sequence and annotation of 42 cannabis genomes reveals extensive copy number variation in cannabinoid synthesis and pathogen resistance genes.</title>
        <authorList>
            <person name="Mckernan K.J."/>
            <person name="Helbert Y."/>
            <person name="Kane L.T."/>
            <person name="Ebling H."/>
            <person name="Zhang L."/>
            <person name="Liu B."/>
            <person name="Eaton Z."/>
            <person name="Mclaughlin S."/>
            <person name="Kingan S."/>
            <person name="Baybayan P."/>
            <person name="Concepcion G."/>
            <person name="Jordan M."/>
            <person name="Riva A."/>
            <person name="Barbazuk W."/>
            <person name="Harkins T."/>
        </authorList>
    </citation>
    <scope>NUCLEOTIDE SEQUENCE [LARGE SCALE GENOMIC DNA]</scope>
    <source>
        <strain evidence="4">cv. Jamaican Lion 4</strain>
        <tissue evidence="3">Leaf</tissue>
    </source>
</reference>
<proteinExistence type="predicted"/>
<dbReference type="Pfam" id="PF08513">
    <property type="entry name" value="LisH"/>
    <property type="match status" value="1"/>
</dbReference>
<feature type="repeat" description="WD" evidence="1">
    <location>
        <begin position="245"/>
        <end position="285"/>
    </location>
</feature>
<feature type="compositionally biased region" description="Low complexity" evidence="2">
    <location>
        <begin position="87"/>
        <end position="111"/>
    </location>
</feature>
<dbReference type="InterPro" id="IPR036322">
    <property type="entry name" value="WD40_repeat_dom_sf"/>
</dbReference>
<evidence type="ECO:0000313" key="3">
    <source>
        <dbReference type="EMBL" id="KAF4362603.1"/>
    </source>
</evidence>
<dbReference type="AlphaFoldDB" id="A0A7J6EVZ2"/>
<dbReference type="SMART" id="SM00320">
    <property type="entry name" value="WD40"/>
    <property type="match status" value="4"/>
</dbReference>
<dbReference type="Pfam" id="PF00400">
    <property type="entry name" value="WD40"/>
    <property type="match status" value="3"/>
</dbReference>
<dbReference type="InterPro" id="IPR001680">
    <property type="entry name" value="WD40_rpt"/>
</dbReference>
<evidence type="ECO:0000313" key="4">
    <source>
        <dbReference type="Proteomes" id="UP000525078"/>
    </source>
</evidence>
<name>A0A7J6EVZ2_CANSA</name>
<evidence type="ECO:0000256" key="1">
    <source>
        <dbReference type="PROSITE-ProRule" id="PRU00221"/>
    </source>
</evidence>
<evidence type="ECO:0008006" key="5">
    <source>
        <dbReference type="Google" id="ProtNLM"/>
    </source>
</evidence>
<dbReference type="GO" id="GO:0003714">
    <property type="term" value="F:transcription corepressor activity"/>
    <property type="evidence" value="ECO:0007669"/>
    <property type="project" value="InterPro"/>
</dbReference>
<dbReference type="SUPFAM" id="SSF50978">
    <property type="entry name" value="WD40 repeat-like"/>
    <property type="match status" value="1"/>
</dbReference>
<dbReference type="PANTHER" id="PTHR44376:SF8">
    <property type="entry name" value="TRANSCRIPTIONAL COREPRESSOR LEUNIG-LIKE"/>
    <property type="match status" value="1"/>
</dbReference>
<dbReference type="InterPro" id="IPR015943">
    <property type="entry name" value="WD40/YVTN_repeat-like_dom_sf"/>
</dbReference>
<organism evidence="3 4">
    <name type="scientific">Cannabis sativa</name>
    <name type="common">Hemp</name>
    <name type="synonym">Marijuana</name>
    <dbReference type="NCBI Taxonomy" id="3483"/>
    <lineage>
        <taxon>Eukaryota</taxon>
        <taxon>Viridiplantae</taxon>
        <taxon>Streptophyta</taxon>
        <taxon>Embryophyta</taxon>
        <taxon>Tracheophyta</taxon>
        <taxon>Spermatophyta</taxon>
        <taxon>Magnoliopsida</taxon>
        <taxon>eudicotyledons</taxon>
        <taxon>Gunneridae</taxon>
        <taxon>Pentapetalae</taxon>
        <taxon>rosids</taxon>
        <taxon>fabids</taxon>
        <taxon>Rosales</taxon>
        <taxon>Cannabaceae</taxon>
        <taxon>Cannabis</taxon>
    </lineage>
</organism>
<feature type="region of interest" description="Disordered" evidence="2">
    <location>
        <begin position="81"/>
        <end position="111"/>
    </location>
</feature>
<comment type="caution">
    <text evidence="3">The sequence shown here is derived from an EMBL/GenBank/DDBJ whole genome shotgun (WGS) entry which is preliminary data.</text>
</comment>
<dbReference type="InterPro" id="IPR006594">
    <property type="entry name" value="LisH"/>
</dbReference>
<dbReference type="SMART" id="SM00667">
    <property type="entry name" value="LisH"/>
    <property type="match status" value="1"/>
</dbReference>
<dbReference type="PROSITE" id="PS50896">
    <property type="entry name" value="LISH"/>
    <property type="match status" value="1"/>
</dbReference>
<accession>A0A7J6EVZ2</accession>
<dbReference type="PROSITE" id="PS50082">
    <property type="entry name" value="WD_REPEATS_2"/>
    <property type="match status" value="1"/>
</dbReference>
<protein>
    <recommendedName>
        <fullName evidence="5">LisH domain-containing protein</fullName>
    </recommendedName>
</protein>
<evidence type="ECO:0000256" key="2">
    <source>
        <dbReference type="SAM" id="MobiDB-lite"/>
    </source>
</evidence>
<gene>
    <name evidence="3" type="ORF">F8388_011430</name>
</gene>
<sequence>MANDFDSDPKKQFDIYIHDYLVKKNLPHVAEIFRKEAKMSVDTSKVFLLDWWRSFYEYFGPNLEGIRQGLSRRRIQLGIQQQENSDNNNNNNNNYNYNNNNNNYNYNNNNNNNNNDDIDFDFFKNDEMNFDLKIGEDLSIFFPFCSEELFKKSTNDHHHQVNGHIPIMPQQKNQKETFQNNVNNLGAITTTTHHSDSFVLSGCLSLPETKFLCCQFSSNGKYLATAGHSKKIFVWDPNQLLSNLFVGHSKAVHSLDFKSNNTLFSCDNTNQITQWDLTQSTSYVSNVMRTASHIRIQPNHGKLLAFASGNEVGFFNTETREVLFTGKVHEKIVCLVCWDYDGDHIVSVSEDRVQVWSLSKGQCMYQLDSNGDHYQSCTIHPFYRHTWIIGGNKNLKLWNQKAGPKVLKVVAHGGDVTALAESLETNMIASASDDQYR</sequence>
<dbReference type="Proteomes" id="UP000525078">
    <property type="component" value="Unassembled WGS sequence"/>
</dbReference>
<dbReference type="Gene3D" id="2.130.10.10">
    <property type="entry name" value="YVTN repeat-like/Quinoprotein amine dehydrogenase"/>
    <property type="match status" value="2"/>
</dbReference>
<dbReference type="PANTHER" id="PTHR44376">
    <property type="entry name" value="TRANSCRIPTIONAL REGULATOR OF FILAMENTOUS GROWTH FLO8"/>
    <property type="match status" value="1"/>
</dbReference>